<dbReference type="Proteomes" id="UP000254711">
    <property type="component" value="Unassembled WGS sequence"/>
</dbReference>
<feature type="transmembrane region" description="Helical" evidence="1">
    <location>
        <begin position="12"/>
        <end position="32"/>
    </location>
</feature>
<sequence>MAEGIAIPTTITRSVLTVLVPGLVAVAPWLLALVQHTQATFGFDKYPTLAHLMLFASIVVTGSIFEGIGSLFESRWDGKLAGEMDVEGDWFAYLANKQSPVGHRYLSRLVTTLYFELAMVFAAPTFVAGAMTLTTLRFPSLPWWIHLLFVVTGLAVAAYFYWQASKTHRALCVTRRELRSRAS</sequence>
<protein>
    <submittedName>
        <fullName evidence="2">Uncharacterized protein</fullName>
    </submittedName>
</protein>
<keyword evidence="3" id="KW-1185">Reference proteome</keyword>
<feature type="transmembrane region" description="Helical" evidence="1">
    <location>
        <begin position="52"/>
        <end position="72"/>
    </location>
</feature>
<reference evidence="2 3" key="1">
    <citation type="submission" date="2018-07" db="EMBL/GenBank/DDBJ databases">
        <title>Dyella solisilvae sp. nov., isolated from the pine and broad-leaved mixed forest soil.</title>
        <authorList>
            <person name="Gao Z."/>
            <person name="Qiu L."/>
        </authorList>
    </citation>
    <scope>NUCLEOTIDE SEQUENCE [LARGE SCALE GENOMIC DNA]</scope>
    <source>
        <strain evidence="2 3">DHG54</strain>
    </source>
</reference>
<feature type="transmembrane region" description="Helical" evidence="1">
    <location>
        <begin position="113"/>
        <end position="131"/>
    </location>
</feature>
<evidence type="ECO:0000313" key="2">
    <source>
        <dbReference type="EMBL" id="RDI96798.1"/>
    </source>
</evidence>
<evidence type="ECO:0000256" key="1">
    <source>
        <dbReference type="SAM" id="Phobius"/>
    </source>
</evidence>
<evidence type="ECO:0000313" key="3">
    <source>
        <dbReference type="Proteomes" id="UP000254711"/>
    </source>
</evidence>
<organism evidence="2 3">
    <name type="scientific">Dyella solisilvae</name>
    <dbReference type="NCBI Taxonomy" id="1920168"/>
    <lineage>
        <taxon>Bacteria</taxon>
        <taxon>Pseudomonadati</taxon>
        <taxon>Pseudomonadota</taxon>
        <taxon>Gammaproteobacteria</taxon>
        <taxon>Lysobacterales</taxon>
        <taxon>Rhodanobacteraceae</taxon>
        <taxon>Dyella</taxon>
    </lineage>
</organism>
<dbReference type="RefSeq" id="WP_114826992.1">
    <property type="nucleotide sequence ID" value="NZ_QQSY01000012.1"/>
</dbReference>
<feature type="transmembrane region" description="Helical" evidence="1">
    <location>
        <begin position="143"/>
        <end position="162"/>
    </location>
</feature>
<keyword evidence="1" id="KW-1133">Transmembrane helix</keyword>
<keyword evidence="1" id="KW-0472">Membrane</keyword>
<name>A0A370K2I3_9GAMM</name>
<dbReference type="OrthoDB" id="6057980at2"/>
<accession>A0A370K2I3</accession>
<gene>
    <name evidence="2" type="ORF">DVT68_20045</name>
</gene>
<comment type="caution">
    <text evidence="2">The sequence shown here is derived from an EMBL/GenBank/DDBJ whole genome shotgun (WGS) entry which is preliminary data.</text>
</comment>
<proteinExistence type="predicted"/>
<dbReference type="AlphaFoldDB" id="A0A370K2I3"/>
<dbReference type="EMBL" id="QQSY01000012">
    <property type="protein sequence ID" value="RDI96798.1"/>
    <property type="molecule type" value="Genomic_DNA"/>
</dbReference>
<keyword evidence="1" id="KW-0812">Transmembrane</keyword>